<feature type="transmembrane region" description="Helical" evidence="7">
    <location>
        <begin position="767"/>
        <end position="793"/>
    </location>
</feature>
<feature type="domain" description="Major facilitator superfamily (MFS) profile" evidence="8">
    <location>
        <begin position="507"/>
        <end position="955"/>
    </location>
</feature>
<dbReference type="GO" id="GO:0005351">
    <property type="term" value="F:carbohydrate:proton symporter activity"/>
    <property type="evidence" value="ECO:0007669"/>
    <property type="project" value="TreeGrafter"/>
</dbReference>
<protein>
    <recommendedName>
        <fullName evidence="8">Major facilitator superfamily (MFS) profile domain-containing protein</fullName>
    </recommendedName>
</protein>
<dbReference type="InterPro" id="IPR011701">
    <property type="entry name" value="MFS"/>
</dbReference>
<evidence type="ECO:0000256" key="6">
    <source>
        <dbReference type="ARBA" id="ARBA00023136"/>
    </source>
</evidence>
<keyword evidence="5 7" id="KW-1133">Transmembrane helix</keyword>
<evidence type="ECO:0000313" key="10">
    <source>
        <dbReference type="Proteomes" id="UP000054466"/>
    </source>
</evidence>
<dbReference type="PANTHER" id="PTHR48022:SF78">
    <property type="entry name" value="MONOSACCHARIDE TRANSPORTER, PUTATIVE (AFU_ORTHOLOGUE AFUA_2G02110)-RELATED"/>
    <property type="match status" value="1"/>
</dbReference>
<evidence type="ECO:0000256" key="4">
    <source>
        <dbReference type="ARBA" id="ARBA00022692"/>
    </source>
</evidence>
<keyword evidence="6 7" id="KW-0472">Membrane</keyword>
<name>A0A0D2CKK2_9EURO</name>
<dbReference type="SUPFAM" id="SSF103473">
    <property type="entry name" value="MFS general substrate transporter"/>
    <property type="match status" value="2"/>
</dbReference>
<feature type="transmembrane region" description="Helical" evidence="7">
    <location>
        <begin position="123"/>
        <end position="139"/>
    </location>
</feature>
<feature type="transmembrane region" description="Helical" evidence="7">
    <location>
        <begin position="380"/>
        <end position="405"/>
    </location>
</feature>
<dbReference type="OrthoDB" id="2544694at2759"/>
<feature type="transmembrane region" description="Helical" evidence="7">
    <location>
        <begin position="584"/>
        <end position="600"/>
    </location>
</feature>
<dbReference type="RefSeq" id="XP_016250776.1">
    <property type="nucleotide sequence ID" value="XM_016393257.1"/>
</dbReference>
<evidence type="ECO:0000259" key="8">
    <source>
        <dbReference type="PROSITE" id="PS50850"/>
    </source>
</evidence>
<dbReference type="InterPro" id="IPR020846">
    <property type="entry name" value="MFS_dom"/>
</dbReference>
<feature type="domain" description="Major facilitator superfamily (MFS) profile" evidence="8">
    <location>
        <begin position="57"/>
        <end position="471"/>
    </location>
</feature>
<dbReference type="FunFam" id="1.20.1250.20:FF:000090">
    <property type="entry name" value="MFS sugar transporter, putative"/>
    <property type="match status" value="1"/>
</dbReference>
<feature type="transmembrane region" description="Helical" evidence="7">
    <location>
        <begin position="417"/>
        <end position="436"/>
    </location>
</feature>
<dbReference type="AlphaFoldDB" id="A0A0D2CKK2"/>
<feature type="transmembrane region" description="Helical" evidence="7">
    <location>
        <begin position="606"/>
        <end position="629"/>
    </location>
</feature>
<comment type="subcellular location">
    <subcellularLocation>
        <location evidence="1">Membrane</location>
        <topology evidence="1">Multi-pass membrane protein</topology>
    </subcellularLocation>
</comment>
<organism evidence="9 10">
    <name type="scientific">Cladophialophora immunda</name>
    <dbReference type="NCBI Taxonomy" id="569365"/>
    <lineage>
        <taxon>Eukaryota</taxon>
        <taxon>Fungi</taxon>
        <taxon>Dikarya</taxon>
        <taxon>Ascomycota</taxon>
        <taxon>Pezizomycotina</taxon>
        <taxon>Eurotiomycetes</taxon>
        <taxon>Chaetothyriomycetidae</taxon>
        <taxon>Chaetothyriales</taxon>
        <taxon>Herpotrichiellaceae</taxon>
        <taxon>Cladophialophora</taxon>
    </lineage>
</organism>
<evidence type="ECO:0000256" key="5">
    <source>
        <dbReference type="ARBA" id="ARBA00022989"/>
    </source>
</evidence>
<feature type="transmembrane region" description="Helical" evidence="7">
    <location>
        <begin position="442"/>
        <end position="467"/>
    </location>
</feature>
<keyword evidence="3" id="KW-0813">Transport</keyword>
<proteinExistence type="inferred from homology"/>
<evidence type="ECO:0000256" key="3">
    <source>
        <dbReference type="ARBA" id="ARBA00022448"/>
    </source>
</evidence>
<dbReference type="PRINTS" id="PR00171">
    <property type="entry name" value="SUGRTRNSPORT"/>
</dbReference>
<dbReference type="InterPro" id="IPR005829">
    <property type="entry name" value="Sugar_transporter_CS"/>
</dbReference>
<feature type="transmembrane region" description="Helical" evidence="7">
    <location>
        <begin position="680"/>
        <end position="697"/>
    </location>
</feature>
<feature type="transmembrane region" description="Helical" evidence="7">
    <location>
        <begin position="292"/>
        <end position="317"/>
    </location>
</feature>
<feature type="transmembrane region" description="Helical" evidence="7">
    <location>
        <begin position="184"/>
        <end position="203"/>
    </location>
</feature>
<dbReference type="Gene3D" id="1.20.1250.20">
    <property type="entry name" value="MFS general substrate transporter like domains"/>
    <property type="match status" value="3"/>
</dbReference>
<feature type="transmembrane region" description="Helical" evidence="7">
    <location>
        <begin position="329"/>
        <end position="349"/>
    </location>
</feature>
<dbReference type="Pfam" id="PF07690">
    <property type="entry name" value="MFS_1"/>
    <property type="match status" value="1"/>
</dbReference>
<feature type="transmembrane region" description="Helical" evidence="7">
    <location>
        <begin position="151"/>
        <end position="172"/>
    </location>
</feature>
<gene>
    <name evidence="9" type="ORF">PV07_06297</name>
</gene>
<dbReference type="InterPro" id="IPR036259">
    <property type="entry name" value="MFS_trans_sf"/>
</dbReference>
<reference evidence="9 10" key="1">
    <citation type="submission" date="2015-01" db="EMBL/GenBank/DDBJ databases">
        <title>The Genome Sequence of Cladophialophora immunda CBS83496.</title>
        <authorList>
            <consortium name="The Broad Institute Genomics Platform"/>
            <person name="Cuomo C."/>
            <person name="de Hoog S."/>
            <person name="Gorbushina A."/>
            <person name="Stielow B."/>
            <person name="Teixiera M."/>
            <person name="Abouelleil A."/>
            <person name="Chapman S.B."/>
            <person name="Priest M."/>
            <person name="Young S.K."/>
            <person name="Wortman J."/>
            <person name="Nusbaum C."/>
            <person name="Birren B."/>
        </authorList>
    </citation>
    <scope>NUCLEOTIDE SEQUENCE [LARGE SCALE GENOMIC DNA]</scope>
    <source>
        <strain evidence="9 10">CBS 83496</strain>
    </source>
</reference>
<feature type="transmembrane region" description="Helical" evidence="7">
    <location>
        <begin position="49"/>
        <end position="70"/>
    </location>
</feature>
<evidence type="ECO:0000256" key="1">
    <source>
        <dbReference type="ARBA" id="ARBA00004141"/>
    </source>
</evidence>
<dbReference type="InterPro" id="IPR050360">
    <property type="entry name" value="MFS_Sugar_Transporters"/>
</dbReference>
<feature type="transmembrane region" description="Helical" evidence="7">
    <location>
        <begin position="904"/>
        <end position="927"/>
    </location>
</feature>
<dbReference type="NCBIfam" id="TIGR00879">
    <property type="entry name" value="SP"/>
    <property type="match status" value="1"/>
</dbReference>
<dbReference type="EMBL" id="KN847042">
    <property type="protein sequence ID" value="KIW30560.1"/>
    <property type="molecule type" value="Genomic_DNA"/>
</dbReference>
<evidence type="ECO:0000256" key="2">
    <source>
        <dbReference type="ARBA" id="ARBA00010992"/>
    </source>
</evidence>
<feature type="transmembrane region" description="Helical" evidence="7">
    <location>
        <begin position="863"/>
        <end position="883"/>
    </location>
</feature>
<evidence type="ECO:0000313" key="9">
    <source>
        <dbReference type="EMBL" id="KIW30560.1"/>
    </source>
</evidence>
<feature type="transmembrane region" description="Helical" evidence="7">
    <location>
        <begin position="933"/>
        <end position="951"/>
    </location>
</feature>
<sequence length="1009" mass="110465">MSTTQAEKSPASHVEIFHNEDKSAEIGVDEKARDELPLESFTAKEESNLVLRQDLIILPLLALALFFGYLDRGNIGNARILGMQEDLDLTPQQYYNIVMMFFLGYMVVELPAGMALRYFQPRWVFGVAVIVFGVSAASASEAKHYATLMGLRVLIGLAEAFANNAYIFVSLWYKPSELALRTALIYSLTPVAGAFSGIISYGVGKNLENSSGIRAWQWLFIIEGVITVGMGFIIMAFLPGLPESVAQKGHFPGFRDQRQRQLILARLRTSQNTEGAKFRWQQVVIALKDPKIFLGAAMIGCQGVGIGAFGVFLPTFINEFGFSPLQTQLYSMIPYAFGLVGLLTGSWLADRLGQKAMMILVCLSTTIAGFIILLSTTNKVALVAGACFVTTGAYPGLAIGVAWYLSCHGGYTKRATSIWICQIFVQSYSIISTQTYRDPPRFILGHGVSLGLYSLGVICTAVLYQICKRANAAKTRRAQGYEAEGVEDPLASRDIEELCDYHPKYIVCLVAGLGIMFEGYDQGVMSGVNISPSYIDLVKIGDGATGTITRPTKQGGLVSIYYLGTLLGALMGGALSDKIGRRKAIFFGCIWGIFGQSMQSAAQNAAWMLCARLIGGVGTGCISAVIPVWGSELVAHDMRGMVMAFEMFINFAGISTSYWLEYGLSFLNHGNTEVRWRFPLAFVEIFLVALMLIIPFMPESPRWDIANGKQERGRKTLAIFRARGDINQADVVAEFNEIVAAAEYPARSYFHLVTGIKSGDLHLGRRAFLAAWLQIMQAWTGVTSVVVYAPTLFRIAGFSQHKANLLTGCANLVTMVCCAFAFVTIDRYGRRKVLMAGGFGQSLSFFILGALSKVGEDKQSQSIGAAAGSFVFIYNAIFAATWLSVPWVYPSEIFPLAIRAKGNAFGIIGWSLGCGSVSLAAPVMFQALGPQGFYIHAVFNLLAVVMVFCFYPETSCRTLEEIDLLFASKTPFVWETEKKFQELKLQHSALVRGGQDVKVISEHLEGEKY</sequence>
<feature type="transmembrane region" description="Helical" evidence="7">
    <location>
        <begin position="94"/>
        <end position="116"/>
    </location>
</feature>
<keyword evidence="4 7" id="KW-0812">Transmembrane</keyword>
<dbReference type="Proteomes" id="UP000054466">
    <property type="component" value="Unassembled WGS sequence"/>
</dbReference>
<feature type="transmembrane region" description="Helical" evidence="7">
    <location>
        <begin position="215"/>
        <end position="238"/>
    </location>
</feature>
<feature type="transmembrane region" description="Helical" evidence="7">
    <location>
        <begin position="356"/>
        <end position="374"/>
    </location>
</feature>
<keyword evidence="10" id="KW-1185">Reference proteome</keyword>
<dbReference type="VEuPathDB" id="FungiDB:PV07_06297"/>
<dbReference type="GeneID" id="27345491"/>
<dbReference type="HOGENOM" id="CLU_298085_0_0_1"/>
<dbReference type="InterPro" id="IPR003663">
    <property type="entry name" value="Sugar/inositol_transpt"/>
</dbReference>
<dbReference type="GO" id="GO:0016020">
    <property type="term" value="C:membrane"/>
    <property type="evidence" value="ECO:0007669"/>
    <property type="project" value="UniProtKB-SubCell"/>
</dbReference>
<evidence type="ECO:0000256" key="7">
    <source>
        <dbReference type="SAM" id="Phobius"/>
    </source>
</evidence>
<feature type="transmembrane region" description="Helical" evidence="7">
    <location>
        <begin position="805"/>
        <end position="825"/>
    </location>
</feature>
<accession>A0A0D2CKK2</accession>
<dbReference type="PANTHER" id="PTHR48022">
    <property type="entry name" value="PLASTIDIC GLUCOSE TRANSPORTER 4"/>
    <property type="match status" value="1"/>
</dbReference>
<dbReference type="Pfam" id="PF00083">
    <property type="entry name" value="Sugar_tr"/>
    <property type="match status" value="1"/>
</dbReference>
<dbReference type="PROSITE" id="PS50850">
    <property type="entry name" value="MFS"/>
    <property type="match status" value="2"/>
</dbReference>
<dbReference type="PROSITE" id="PS00216">
    <property type="entry name" value="SUGAR_TRANSPORT_1"/>
    <property type="match status" value="2"/>
</dbReference>
<feature type="transmembrane region" description="Helical" evidence="7">
    <location>
        <begin position="641"/>
        <end position="660"/>
    </location>
</feature>
<comment type="similarity">
    <text evidence="2">Belongs to the major facilitator superfamily. Sugar transporter (TC 2.A.1.1) family.</text>
</comment>
<dbReference type="InterPro" id="IPR005828">
    <property type="entry name" value="MFS_sugar_transport-like"/>
</dbReference>